<evidence type="ECO:0000256" key="7">
    <source>
        <dbReference type="ARBA" id="ARBA00023136"/>
    </source>
</evidence>
<evidence type="ECO:0000256" key="2">
    <source>
        <dbReference type="ARBA" id="ARBA00004613"/>
    </source>
</evidence>
<dbReference type="Pfam" id="PF00353">
    <property type="entry name" value="HemolysinCabind"/>
    <property type="match status" value="5"/>
</dbReference>
<dbReference type="InterPro" id="IPR003995">
    <property type="entry name" value="RTX_toxin_determinant-A"/>
</dbReference>
<dbReference type="InterPro" id="IPR001343">
    <property type="entry name" value="Hemolysn_Ca-bd"/>
</dbReference>
<dbReference type="GO" id="GO:0090729">
    <property type="term" value="F:toxin activity"/>
    <property type="evidence" value="ECO:0007669"/>
    <property type="project" value="UniProtKB-KW"/>
</dbReference>
<dbReference type="GO" id="GO:0016020">
    <property type="term" value="C:membrane"/>
    <property type="evidence" value="ECO:0007669"/>
    <property type="project" value="UniProtKB-SubCell"/>
</dbReference>
<dbReference type="PANTHER" id="PTHR38340">
    <property type="entry name" value="S-LAYER PROTEIN"/>
    <property type="match status" value="1"/>
</dbReference>
<dbReference type="PRINTS" id="PR01488">
    <property type="entry name" value="RTXTOXINA"/>
</dbReference>
<dbReference type="EMBL" id="JAUSWL010000018">
    <property type="protein sequence ID" value="MDQ0546841.1"/>
    <property type="molecule type" value="Genomic_DNA"/>
</dbReference>
<evidence type="ECO:0000256" key="6">
    <source>
        <dbReference type="ARBA" id="ARBA00023026"/>
    </source>
</evidence>
<protein>
    <submittedName>
        <fullName evidence="8">Ca2+-binding RTX toxin-like protein</fullName>
    </submittedName>
</protein>
<proteinExistence type="predicted"/>
<keyword evidence="7" id="KW-0472">Membrane</keyword>
<gene>
    <name evidence="8" type="ORF">QO001_005793</name>
</gene>
<dbReference type="AlphaFoldDB" id="A0AAJ1TTF1"/>
<dbReference type="RefSeq" id="WP_007564003.1">
    <property type="nucleotide sequence ID" value="NZ_JARVWR010000020.1"/>
</dbReference>
<organism evidence="8 9">
    <name type="scientific">Methylobacterium brachiatum</name>
    <dbReference type="NCBI Taxonomy" id="269660"/>
    <lineage>
        <taxon>Bacteria</taxon>
        <taxon>Pseudomonadati</taxon>
        <taxon>Pseudomonadota</taxon>
        <taxon>Alphaproteobacteria</taxon>
        <taxon>Hyphomicrobiales</taxon>
        <taxon>Methylobacteriaceae</taxon>
        <taxon>Methylobacterium</taxon>
    </lineage>
</organism>
<dbReference type="Proteomes" id="UP001223420">
    <property type="component" value="Unassembled WGS sequence"/>
</dbReference>
<comment type="caution">
    <text evidence="8">The sequence shown here is derived from an EMBL/GenBank/DDBJ whole genome shotgun (WGS) entry which is preliminary data.</text>
</comment>
<dbReference type="SUPFAM" id="SSF51120">
    <property type="entry name" value="beta-Roll"/>
    <property type="match status" value="2"/>
</dbReference>
<sequence>MTHQSTTQSAAQDQASQLSLGDDQLFIGSHGQDAFPGTGQMDIAFGRDGNDYLAGQGQNDDLLGGNGRDVLTGGAGMDHLDGGNGADVLIGNGGDDELRGAQGNDYLNEGVGHGDLEGGPGNDILTGGPGGDAFDISPGSGNDVITDFSAGPGILDHIAVQGLTPEDLTFQDTKLGALISWDVAAGAGSVLLEGVQKADLAQDDFMFTDDRQVIQPTDPNATHVSTEISNITTEPGDVTPPTSGADTGSGEAIRFDEFNVRAGTEQADTFQGTDARDYYVGGGGNDKLFGAAGDDDLRGGNGNDVLVGGAGQDHLMGEAGNDKLYGGPDNDNLMGGAGQDQLYAGAGHDMLDGGQGNDILNGGDGADAYIVRPGSGNDIVTAGFDAGPGAFDHIAFEGGITPNDVTIADQTSTHGDDHSGTLVSWETSQGDGSLFLEGVTKSQMAQDDFMFGADTAREAQFTNDPTITSEGSEYIFRGAETSAAGDPNHTYA</sequence>
<comment type="subcellular location">
    <subcellularLocation>
        <location evidence="1">Membrane</location>
    </subcellularLocation>
    <subcellularLocation>
        <location evidence="2">Secreted</location>
    </subcellularLocation>
</comment>
<keyword evidence="3" id="KW-0964">Secreted</keyword>
<name>A0AAJ1TTF1_9HYPH</name>
<evidence type="ECO:0000256" key="3">
    <source>
        <dbReference type="ARBA" id="ARBA00022525"/>
    </source>
</evidence>
<dbReference type="Gene3D" id="2.150.10.10">
    <property type="entry name" value="Serralysin-like metalloprotease, C-terminal"/>
    <property type="match status" value="3"/>
</dbReference>
<dbReference type="GO" id="GO:0005509">
    <property type="term" value="F:calcium ion binding"/>
    <property type="evidence" value="ECO:0007669"/>
    <property type="project" value="InterPro"/>
</dbReference>
<dbReference type="PROSITE" id="PS00330">
    <property type="entry name" value="HEMOLYSIN_CALCIUM"/>
    <property type="match status" value="4"/>
</dbReference>
<evidence type="ECO:0000313" key="8">
    <source>
        <dbReference type="EMBL" id="MDQ0546841.1"/>
    </source>
</evidence>
<dbReference type="InterPro" id="IPR018511">
    <property type="entry name" value="Hemolysin-typ_Ca-bd_CS"/>
</dbReference>
<accession>A0AAJ1TTF1</accession>
<dbReference type="PRINTS" id="PR00313">
    <property type="entry name" value="CABNDNGRPT"/>
</dbReference>
<dbReference type="PANTHER" id="PTHR38340:SF1">
    <property type="entry name" value="S-LAYER PROTEIN"/>
    <property type="match status" value="1"/>
</dbReference>
<keyword evidence="4" id="KW-0800">Toxin</keyword>
<dbReference type="InterPro" id="IPR011049">
    <property type="entry name" value="Serralysin-like_metalloprot_C"/>
</dbReference>
<evidence type="ECO:0000256" key="4">
    <source>
        <dbReference type="ARBA" id="ARBA00022656"/>
    </source>
</evidence>
<keyword evidence="6" id="KW-0843">Virulence</keyword>
<reference evidence="8" key="1">
    <citation type="submission" date="2023-07" db="EMBL/GenBank/DDBJ databases">
        <title>Genomic Encyclopedia of Type Strains, Phase IV (KMG-IV): sequencing the most valuable type-strain genomes for metagenomic binning, comparative biology and taxonomic classification.</title>
        <authorList>
            <person name="Goeker M."/>
        </authorList>
    </citation>
    <scope>NUCLEOTIDE SEQUENCE</scope>
    <source>
        <strain evidence="8">DSM 19569</strain>
    </source>
</reference>
<dbReference type="GO" id="GO:0005576">
    <property type="term" value="C:extracellular region"/>
    <property type="evidence" value="ECO:0007669"/>
    <property type="project" value="UniProtKB-SubCell"/>
</dbReference>
<evidence type="ECO:0000313" key="9">
    <source>
        <dbReference type="Proteomes" id="UP001223420"/>
    </source>
</evidence>
<dbReference type="InterPro" id="IPR050557">
    <property type="entry name" value="RTX_toxin/Mannuronan_C5-epim"/>
</dbReference>
<evidence type="ECO:0000256" key="5">
    <source>
        <dbReference type="ARBA" id="ARBA00022737"/>
    </source>
</evidence>
<evidence type="ECO:0000256" key="1">
    <source>
        <dbReference type="ARBA" id="ARBA00004370"/>
    </source>
</evidence>
<keyword evidence="5" id="KW-0677">Repeat</keyword>